<dbReference type="Proteomes" id="UP000054359">
    <property type="component" value="Unassembled WGS sequence"/>
</dbReference>
<reference evidence="1 2" key="1">
    <citation type="submission" date="2013-11" db="EMBL/GenBank/DDBJ databases">
        <title>Genome sequencing of Stegodyphus mimosarum.</title>
        <authorList>
            <person name="Bechsgaard J."/>
        </authorList>
    </citation>
    <scope>NUCLEOTIDE SEQUENCE [LARGE SCALE GENOMIC DNA]</scope>
</reference>
<sequence>MICIFFQSFSKRFNYLIECCLPKTLFRISFSTVLWISKDNILVS</sequence>
<proteinExistence type="predicted"/>
<protein>
    <submittedName>
        <fullName evidence="1">Uncharacterized protein</fullName>
    </submittedName>
</protein>
<organism evidence="1 2">
    <name type="scientific">Stegodyphus mimosarum</name>
    <name type="common">African social velvet spider</name>
    <dbReference type="NCBI Taxonomy" id="407821"/>
    <lineage>
        <taxon>Eukaryota</taxon>
        <taxon>Metazoa</taxon>
        <taxon>Ecdysozoa</taxon>
        <taxon>Arthropoda</taxon>
        <taxon>Chelicerata</taxon>
        <taxon>Arachnida</taxon>
        <taxon>Araneae</taxon>
        <taxon>Araneomorphae</taxon>
        <taxon>Entelegynae</taxon>
        <taxon>Eresoidea</taxon>
        <taxon>Eresidae</taxon>
        <taxon>Stegodyphus</taxon>
    </lineage>
</organism>
<feature type="non-terminal residue" evidence="1">
    <location>
        <position position="44"/>
    </location>
</feature>
<evidence type="ECO:0000313" key="1">
    <source>
        <dbReference type="EMBL" id="KFM63013.1"/>
    </source>
</evidence>
<dbReference type="EMBL" id="KK114655">
    <property type="protein sequence ID" value="KFM63013.1"/>
    <property type="molecule type" value="Genomic_DNA"/>
</dbReference>
<keyword evidence="2" id="KW-1185">Reference proteome</keyword>
<name>A0A087TD24_STEMI</name>
<evidence type="ECO:0000313" key="2">
    <source>
        <dbReference type="Proteomes" id="UP000054359"/>
    </source>
</evidence>
<accession>A0A087TD24</accession>
<gene>
    <name evidence="1" type="ORF">X975_22405</name>
</gene>
<dbReference type="AlphaFoldDB" id="A0A087TD24"/>